<dbReference type="InterPro" id="IPR017853">
    <property type="entry name" value="GH"/>
</dbReference>
<evidence type="ECO:0000313" key="3">
    <source>
        <dbReference type="Proteomes" id="UP000596742"/>
    </source>
</evidence>
<sequence length="272" mass="31869">MLIMHHSFCRDFEILSHNEKNNVAVEGFNKKSIGIAGGETYICWDEQTFTTAHWWYDWHMSPWEHHKLNCSNTIKSGYVPMVWGIRPHVDTPVYILDQAHYVLGFNEPNFPQQSNISPQDAATHWKTIENKAHGKVLVAPAVAPCTHCNMNPFEWLDQFFQHCNGCKVDHISTHAYWCHADQIMNYLKQLWDRYHKPIWLTEFACQYSTSTTTQLHFMKEILPKLEAATYVFRYSWFNSRRTGNAHTTKAVSLLHQHSPTLTTLGQYYNNFM</sequence>
<accession>A0A8B6E1S3</accession>
<gene>
    <name evidence="2" type="ORF">MGAL_10B070777</name>
</gene>
<dbReference type="Pfam" id="PF11790">
    <property type="entry name" value="Glyco_hydro_cc"/>
    <property type="match status" value="1"/>
</dbReference>
<name>A0A8B6E1S3_MYTGA</name>
<dbReference type="PANTHER" id="PTHR34154:SF3">
    <property type="entry name" value="ALKALI-SENSITIVE LINKAGE PROTEIN 1"/>
    <property type="match status" value="1"/>
</dbReference>
<comment type="caution">
    <text evidence="2">The sequence shown here is derived from an EMBL/GenBank/DDBJ whole genome shotgun (WGS) entry which is preliminary data.</text>
</comment>
<dbReference type="SUPFAM" id="SSF51445">
    <property type="entry name" value="(Trans)glycosidases"/>
    <property type="match status" value="1"/>
</dbReference>
<dbReference type="OrthoDB" id="43654at2759"/>
<dbReference type="AlphaFoldDB" id="A0A8B6E1S3"/>
<evidence type="ECO:0000313" key="2">
    <source>
        <dbReference type="EMBL" id="VDI27439.1"/>
    </source>
</evidence>
<keyword evidence="3" id="KW-1185">Reference proteome</keyword>
<protein>
    <recommendedName>
        <fullName evidence="1">Asl1-like glycosyl hydrolase catalytic domain-containing protein</fullName>
    </recommendedName>
</protein>
<dbReference type="InterPro" id="IPR024655">
    <property type="entry name" value="Asl1_glyco_hydro_catalytic"/>
</dbReference>
<dbReference type="EMBL" id="UYJE01004359">
    <property type="protein sequence ID" value="VDI27439.1"/>
    <property type="molecule type" value="Genomic_DNA"/>
</dbReference>
<dbReference type="PANTHER" id="PTHR34154">
    <property type="entry name" value="ALKALI-SENSITIVE LINKAGE PROTEIN 1"/>
    <property type="match status" value="1"/>
</dbReference>
<dbReference type="Proteomes" id="UP000596742">
    <property type="component" value="Unassembled WGS sequence"/>
</dbReference>
<dbReference type="InterPro" id="IPR053183">
    <property type="entry name" value="ASL1"/>
</dbReference>
<reference evidence="2" key="1">
    <citation type="submission" date="2018-11" db="EMBL/GenBank/DDBJ databases">
        <authorList>
            <person name="Alioto T."/>
            <person name="Alioto T."/>
        </authorList>
    </citation>
    <scope>NUCLEOTIDE SEQUENCE</scope>
</reference>
<feature type="domain" description="Asl1-like glycosyl hydrolase catalytic" evidence="1">
    <location>
        <begin position="46"/>
        <end position="268"/>
    </location>
</feature>
<evidence type="ECO:0000259" key="1">
    <source>
        <dbReference type="Pfam" id="PF11790"/>
    </source>
</evidence>
<organism evidence="2 3">
    <name type="scientific">Mytilus galloprovincialis</name>
    <name type="common">Mediterranean mussel</name>
    <dbReference type="NCBI Taxonomy" id="29158"/>
    <lineage>
        <taxon>Eukaryota</taxon>
        <taxon>Metazoa</taxon>
        <taxon>Spiralia</taxon>
        <taxon>Lophotrochozoa</taxon>
        <taxon>Mollusca</taxon>
        <taxon>Bivalvia</taxon>
        <taxon>Autobranchia</taxon>
        <taxon>Pteriomorphia</taxon>
        <taxon>Mytilida</taxon>
        <taxon>Mytiloidea</taxon>
        <taxon>Mytilidae</taxon>
        <taxon>Mytilinae</taxon>
        <taxon>Mytilus</taxon>
    </lineage>
</organism>
<proteinExistence type="predicted"/>
<dbReference type="Gene3D" id="3.20.20.80">
    <property type="entry name" value="Glycosidases"/>
    <property type="match status" value="1"/>
</dbReference>